<protein>
    <recommendedName>
        <fullName evidence="5">Cell division protein ZapB</fullName>
    </recommendedName>
</protein>
<keyword evidence="1" id="KW-0175">Coiled coil</keyword>
<proteinExistence type="predicted"/>
<comment type="caution">
    <text evidence="3">The sequence shown here is derived from an EMBL/GenBank/DDBJ whole genome shotgun (WGS) entry which is preliminary data.</text>
</comment>
<evidence type="ECO:0000313" key="4">
    <source>
        <dbReference type="Proteomes" id="UP000745859"/>
    </source>
</evidence>
<evidence type="ECO:0000256" key="1">
    <source>
        <dbReference type="SAM" id="Coils"/>
    </source>
</evidence>
<dbReference type="Proteomes" id="UP000745859">
    <property type="component" value="Unassembled WGS sequence"/>
</dbReference>
<keyword evidence="2" id="KW-0472">Membrane</keyword>
<dbReference type="RefSeq" id="WP_167183559.1">
    <property type="nucleotide sequence ID" value="NZ_JAASQL010000001.1"/>
</dbReference>
<sequence>MKKSKEIIIVVLVLILIGITFYVYKINKENNSYKQDILTEKIALEKDLELTIKDLTANQQQNIAITKDFNQANDKLKRIRTQLEKSKKDVTDLKNKLSTSEENSFVALQTLRSALEGVKVNNKLLFKSLDSIKTLNDSLMVTIAVTKSELNAEKLQSKELSLKLSEATKIQIAKVEVFAVEEKKSGEFKTTNRYKKANGIQVNYNVLNNKALINLECDVFYVLKNSEGLIVKSNGEFLYNGVLKKFTDGTRLILNGETMPISDIISLQNVSLDKGTYTLEFYSNDGLLAKESIELKSGFLGVF</sequence>
<gene>
    <name evidence="3" type="ORF">FHR24_000562</name>
</gene>
<name>A0ABX0U5S1_9FLAO</name>
<evidence type="ECO:0000256" key="2">
    <source>
        <dbReference type="SAM" id="Phobius"/>
    </source>
</evidence>
<organism evidence="3 4">
    <name type="scientific">Wenyingzhuangia heitensis</name>
    <dbReference type="NCBI Taxonomy" id="1487859"/>
    <lineage>
        <taxon>Bacteria</taxon>
        <taxon>Pseudomonadati</taxon>
        <taxon>Bacteroidota</taxon>
        <taxon>Flavobacteriia</taxon>
        <taxon>Flavobacteriales</taxon>
        <taxon>Flavobacteriaceae</taxon>
        <taxon>Wenyingzhuangia</taxon>
    </lineage>
</organism>
<accession>A0ABX0U5S1</accession>
<feature type="coiled-coil region" evidence="1">
    <location>
        <begin position="69"/>
        <end position="103"/>
    </location>
</feature>
<evidence type="ECO:0008006" key="5">
    <source>
        <dbReference type="Google" id="ProtNLM"/>
    </source>
</evidence>
<reference evidence="3 4" key="1">
    <citation type="submission" date="2020-03" db="EMBL/GenBank/DDBJ databases">
        <title>Genomic Encyclopedia of Type Strains, Phase IV (KMG-IV): sequencing the most valuable type-strain genomes for metagenomic binning, comparative biology and taxonomic classification.</title>
        <authorList>
            <person name="Goeker M."/>
        </authorList>
    </citation>
    <scope>NUCLEOTIDE SEQUENCE [LARGE SCALE GENOMIC DNA]</scope>
    <source>
        <strain evidence="3 4">DSM 101599</strain>
    </source>
</reference>
<keyword evidence="4" id="KW-1185">Reference proteome</keyword>
<feature type="transmembrane region" description="Helical" evidence="2">
    <location>
        <begin position="7"/>
        <end position="24"/>
    </location>
</feature>
<evidence type="ECO:0000313" key="3">
    <source>
        <dbReference type="EMBL" id="NIJ44123.1"/>
    </source>
</evidence>
<dbReference type="EMBL" id="JAASQL010000001">
    <property type="protein sequence ID" value="NIJ44123.1"/>
    <property type="molecule type" value="Genomic_DNA"/>
</dbReference>
<keyword evidence="2" id="KW-0812">Transmembrane</keyword>
<keyword evidence="2" id="KW-1133">Transmembrane helix</keyword>